<feature type="chain" id="PRO_5012895810" evidence="1">
    <location>
        <begin position="22"/>
        <end position="197"/>
    </location>
</feature>
<gene>
    <name evidence="2" type="ORF">MAA8898_05057</name>
</gene>
<dbReference type="OrthoDB" id="9797912at2"/>
<name>A0A238L966_9RHOB</name>
<dbReference type="Proteomes" id="UP000207598">
    <property type="component" value="Unassembled WGS sequence"/>
</dbReference>
<organism evidence="2 3">
    <name type="scientific">Maliponia aquimaris</name>
    <dbReference type="NCBI Taxonomy" id="1673631"/>
    <lineage>
        <taxon>Bacteria</taxon>
        <taxon>Pseudomonadati</taxon>
        <taxon>Pseudomonadota</taxon>
        <taxon>Alphaproteobacteria</taxon>
        <taxon>Rhodobacterales</taxon>
        <taxon>Paracoccaceae</taxon>
        <taxon>Maliponia</taxon>
    </lineage>
</organism>
<keyword evidence="3" id="KW-1185">Reference proteome</keyword>
<evidence type="ECO:0000313" key="2">
    <source>
        <dbReference type="EMBL" id="SMX50856.1"/>
    </source>
</evidence>
<feature type="signal peptide" evidence="1">
    <location>
        <begin position="1"/>
        <end position="21"/>
    </location>
</feature>
<dbReference type="EMBL" id="FXYF01000030">
    <property type="protein sequence ID" value="SMX50856.1"/>
    <property type="molecule type" value="Genomic_DNA"/>
</dbReference>
<dbReference type="Gene3D" id="2.60.40.1880">
    <property type="entry name" value="Invasion associated locus B (IalB) protein"/>
    <property type="match status" value="1"/>
</dbReference>
<dbReference type="Pfam" id="PF06776">
    <property type="entry name" value="IalB"/>
    <property type="match status" value="1"/>
</dbReference>
<proteinExistence type="predicted"/>
<dbReference type="InterPro" id="IPR010642">
    <property type="entry name" value="Invasion_prot_B"/>
</dbReference>
<dbReference type="AlphaFoldDB" id="A0A238L966"/>
<sequence>MKKPLILLSLIAALAAGAVQAQTAEGDAPAAPAADTGLDLGTPAAPAIPEPYVKEVFTDWELRCLKVDDTREICQMYQLLDDGQGASVAEVNLFRLKGGGQAIAGGTFTVPLETLLTQKLSISVDGREAKRYDFSFCTVQGCFARVGFTAEDITRFKAGKIAEITIVPVVAPDQKVTVAMSLAGFTAAFDASSELSP</sequence>
<keyword evidence="1" id="KW-0732">Signal</keyword>
<protein>
    <submittedName>
        <fullName evidence="2">Invasion associated locus B (IalB) protein</fullName>
    </submittedName>
</protein>
<dbReference type="RefSeq" id="WP_094023765.1">
    <property type="nucleotide sequence ID" value="NZ_FXYF01000030.1"/>
</dbReference>
<accession>A0A238L966</accession>
<dbReference type="InterPro" id="IPR038696">
    <property type="entry name" value="IalB_sf"/>
</dbReference>
<evidence type="ECO:0000313" key="3">
    <source>
        <dbReference type="Proteomes" id="UP000207598"/>
    </source>
</evidence>
<evidence type="ECO:0000256" key="1">
    <source>
        <dbReference type="SAM" id="SignalP"/>
    </source>
</evidence>
<reference evidence="2 3" key="1">
    <citation type="submission" date="2017-05" db="EMBL/GenBank/DDBJ databases">
        <authorList>
            <person name="Song R."/>
            <person name="Chenine A.L."/>
            <person name="Ruprecht R.M."/>
        </authorList>
    </citation>
    <scope>NUCLEOTIDE SEQUENCE [LARGE SCALE GENOMIC DNA]</scope>
    <source>
        <strain evidence="2 3">CECT 8898</strain>
    </source>
</reference>